<dbReference type="RefSeq" id="WP_008031933.1">
    <property type="nucleotide sequence ID" value="NZ_ACYY01000021.1"/>
</dbReference>
<evidence type="ECO:0000259" key="12">
    <source>
        <dbReference type="Pfam" id="PF16327"/>
    </source>
</evidence>
<evidence type="ECO:0000256" key="5">
    <source>
        <dbReference type="ARBA" id="ARBA00022692"/>
    </source>
</evidence>
<feature type="transmembrane region" description="Helical" evidence="10">
    <location>
        <begin position="6"/>
        <end position="26"/>
    </location>
</feature>
<evidence type="ECO:0000256" key="7">
    <source>
        <dbReference type="ARBA" id="ARBA00022989"/>
    </source>
</evidence>
<dbReference type="Proteomes" id="UP000010121">
    <property type="component" value="Unassembled WGS sequence"/>
</dbReference>
<dbReference type="GO" id="GO:0017004">
    <property type="term" value="P:cytochrome complex assembly"/>
    <property type="evidence" value="ECO:0007669"/>
    <property type="project" value="UniProtKB-KW"/>
</dbReference>
<dbReference type="PRINTS" id="PR01411">
    <property type="entry name" value="CCMFBIOGNSIS"/>
</dbReference>
<dbReference type="eggNOG" id="COG1138">
    <property type="taxonomic scope" value="Bacteria"/>
</dbReference>
<keyword evidence="6" id="KW-0201">Cytochrome c-type biogenesis</keyword>
<feature type="transmembrane region" description="Helical" evidence="10">
    <location>
        <begin position="249"/>
        <end position="265"/>
    </location>
</feature>
<dbReference type="EMBL" id="ACYY01000021">
    <property type="protein sequence ID" value="EEW24339.1"/>
    <property type="molecule type" value="Genomic_DNA"/>
</dbReference>
<dbReference type="OrthoDB" id="9761451at2"/>
<keyword evidence="14" id="KW-1185">Reference proteome</keyword>
<dbReference type="PRINTS" id="PR01410">
    <property type="entry name" value="CCBIOGENESIS"/>
</dbReference>
<dbReference type="PANTHER" id="PTHR43653:SF1">
    <property type="entry name" value="CYTOCHROME C-TYPE BIOGENESIS PROTEIN CCMF"/>
    <property type="match status" value="1"/>
</dbReference>
<keyword evidence="5 10" id="KW-0812">Transmembrane</keyword>
<keyword evidence="8 10" id="KW-0472">Membrane</keyword>
<feature type="domain" description="Cytochrome c-type biogenesis protein CcmF C-terminal" evidence="12">
    <location>
        <begin position="315"/>
        <end position="638"/>
    </location>
</feature>
<feature type="transmembrane region" description="Helical" evidence="10">
    <location>
        <begin position="125"/>
        <end position="144"/>
    </location>
</feature>
<evidence type="ECO:0000313" key="14">
    <source>
        <dbReference type="Proteomes" id="UP000010121"/>
    </source>
</evidence>
<comment type="subcellular location">
    <subcellularLocation>
        <location evidence="1">Cell inner membrane</location>
        <topology evidence="1">Multi-pass membrane protein</topology>
    </subcellularLocation>
</comment>
<feature type="transmembrane region" description="Helical" evidence="10">
    <location>
        <begin position="96"/>
        <end position="113"/>
    </location>
</feature>
<dbReference type="GO" id="GO:0015232">
    <property type="term" value="F:heme transmembrane transporter activity"/>
    <property type="evidence" value="ECO:0007669"/>
    <property type="project" value="InterPro"/>
</dbReference>
<feature type="transmembrane region" description="Helical" evidence="10">
    <location>
        <begin position="175"/>
        <end position="195"/>
    </location>
</feature>
<evidence type="ECO:0000256" key="10">
    <source>
        <dbReference type="SAM" id="Phobius"/>
    </source>
</evidence>
<feature type="transmembrane region" description="Helical" evidence="10">
    <location>
        <begin position="425"/>
        <end position="442"/>
    </location>
</feature>
<dbReference type="InterPro" id="IPR032523">
    <property type="entry name" value="CcmF_C"/>
</dbReference>
<dbReference type="InterPro" id="IPR003568">
    <property type="entry name" value="Cyt_c_biogenesis_CcmF"/>
</dbReference>
<evidence type="ECO:0000313" key="13">
    <source>
        <dbReference type="EMBL" id="EEW24339.1"/>
    </source>
</evidence>
<evidence type="ECO:0000256" key="9">
    <source>
        <dbReference type="ARBA" id="ARBA00037230"/>
    </source>
</evidence>
<comment type="function">
    <text evidence="9">Required for the biogenesis of c-type cytochromes. Possible subunit of a heme lyase.</text>
</comment>
<comment type="similarity">
    <text evidence="2">Belongs to the CcmF/CycK/Ccl1/NrfE/CcsA family.</text>
</comment>
<evidence type="ECO:0000256" key="3">
    <source>
        <dbReference type="ARBA" id="ARBA00022475"/>
    </source>
</evidence>
<feature type="transmembrane region" description="Helical" evidence="10">
    <location>
        <begin position="277"/>
        <end position="305"/>
    </location>
</feature>
<feature type="transmembrane region" description="Helical" evidence="10">
    <location>
        <begin position="38"/>
        <end position="62"/>
    </location>
</feature>
<dbReference type="NCBIfam" id="NF007691">
    <property type="entry name" value="PRK10369.1"/>
    <property type="match status" value="1"/>
</dbReference>
<dbReference type="InterPro" id="IPR002541">
    <property type="entry name" value="Cyt_c_assembly"/>
</dbReference>
<feature type="transmembrane region" description="Helical" evidence="10">
    <location>
        <begin position="394"/>
        <end position="413"/>
    </location>
</feature>
<feature type="domain" description="Cytochrome c assembly protein" evidence="11">
    <location>
        <begin position="89"/>
        <end position="295"/>
    </location>
</feature>
<feature type="transmembrane region" description="Helical" evidence="10">
    <location>
        <begin position="311"/>
        <end position="331"/>
    </location>
</feature>
<evidence type="ECO:0000256" key="4">
    <source>
        <dbReference type="ARBA" id="ARBA00022519"/>
    </source>
</evidence>
<gene>
    <name evidence="13" type="ORF">Rsw2DRAFT_2748</name>
</gene>
<keyword evidence="7 10" id="KW-1133">Transmembrane helix</keyword>
<feature type="transmembrane region" description="Helical" evidence="10">
    <location>
        <begin position="207"/>
        <end position="229"/>
    </location>
</feature>
<keyword evidence="4" id="KW-0997">Cell inner membrane</keyword>
<dbReference type="AlphaFoldDB" id="C8S3X0"/>
<sequence>MIVELGHFALVLALAVALIQAFVPLIGAQKRWHGWIAVAEPAAVVQLLLIAVAFGALTYAFVTSDFSVRLVVLNSHTDKPMLYKVAGVWGNHEGSLLLWVLILSLFGACAALFGGNLPPTLKARVLSVQAMIGVAFLAFLLFTSNPFLRLEQPPFNGQDLNPLLQDPGLAFHPPFLYLGYVGLSMAFSFAIAALIEGRVDAAWGRWVRPWTLAAWIFLTIGIALGSWWAYYELGWGGFWFWDPVENASFMPWLIATALLHSAIVVEKREALKSWTILLAILAFGFSLIGTFIVRSGVITSVHAFANDPERGVFILMILGVFMGGALTLFAVRASAMEAKGVFSMVSRESSLVINNLLLAVASFVVFTGTIWPLVAELLWGRKLSVGAPFFNAAFTPFMVALAVLMPLGALLPWKRAQIGRGLRSLVPVLLLALALGGLAWSMQTGKSALGPVGAALGAWVVFGALTDLWLRTGRGGIGARLGRLTRLPRADWGKCTAHSGLGITLFAVCAMNAWAVEDIRVVPVGGSFPLGSYEVTLVKVDQVQGPNYTSIMAEMTASKGGRVVATVHPEKRVYPVQGMPTTEAGIDYGLMRDIYLVIGDPQENGSWAVRSYIKPFANWLWGGALIMALGGLLSLSDRRYRVAAGARRHDMPAVPAE</sequence>
<dbReference type="Pfam" id="PF16327">
    <property type="entry name" value="CcmF_C"/>
    <property type="match status" value="1"/>
</dbReference>
<feature type="transmembrane region" description="Helical" evidence="10">
    <location>
        <begin position="352"/>
        <end position="374"/>
    </location>
</feature>
<dbReference type="InterPro" id="IPR003567">
    <property type="entry name" value="Cyt_c_biogenesis"/>
</dbReference>
<organism evidence="13 14">
    <name type="scientific">Rhodobacter ferrooxidans</name>
    <dbReference type="NCBI Taxonomy" id="371731"/>
    <lineage>
        <taxon>Bacteria</taxon>
        <taxon>Pseudomonadati</taxon>
        <taxon>Pseudomonadota</taxon>
        <taxon>Alphaproteobacteria</taxon>
        <taxon>Rhodobacterales</taxon>
        <taxon>Rhodobacter group</taxon>
        <taxon>Rhodobacter</taxon>
    </lineage>
</organism>
<dbReference type="PANTHER" id="PTHR43653">
    <property type="entry name" value="CYTOCHROME C ASSEMBLY PROTEIN-RELATED"/>
    <property type="match status" value="1"/>
</dbReference>
<dbReference type="GO" id="GO:0005886">
    <property type="term" value="C:plasma membrane"/>
    <property type="evidence" value="ECO:0007669"/>
    <property type="project" value="UniProtKB-SubCell"/>
</dbReference>
<proteinExistence type="inferred from homology"/>
<comment type="caution">
    <text evidence="13">The sequence shown here is derived from an EMBL/GenBank/DDBJ whole genome shotgun (WGS) entry which is preliminary data.</text>
</comment>
<evidence type="ECO:0000256" key="1">
    <source>
        <dbReference type="ARBA" id="ARBA00004429"/>
    </source>
</evidence>
<dbReference type="NCBIfam" id="TIGR00353">
    <property type="entry name" value="nrfE"/>
    <property type="match status" value="1"/>
</dbReference>
<evidence type="ECO:0000256" key="2">
    <source>
        <dbReference type="ARBA" id="ARBA00009186"/>
    </source>
</evidence>
<feature type="transmembrane region" description="Helical" evidence="10">
    <location>
        <begin position="448"/>
        <end position="470"/>
    </location>
</feature>
<name>C8S3X0_9RHOB</name>
<dbReference type="Pfam" id="PF01578">
    <property type="entry name" value="Cytochrom_C_asm"/>
    <property type="match status" value="1"/>
</dbReference>
<reference evidence="13 14" key="1">
    <citation type="submission" date="2009-08" db="EMBL/GenBank/DDBJ databases">
        <title>The draft genome of Rhodobacter sp. SW2.</title>
        <authorList>
            <consortium name="US DOE Joint Genome Institute (JGI-PGF)"/>
            <person name="Lucas S."/>
            <person name="Copeland A."/>
            <person name="Lapidus A."/>
            <person name="Glavina del Rio T."/>
            <person name="Tice H."/>
            <person name="Bruce D."/>
            <person name="Goodwin L."/>
            <person name="Pitluck S."/>
            <person name="Larimer F."/>
            <person name="Land M.L."/>
            <person name="Hauser L."/>
            <person name="Emerson D."/>
        </authorList>
    </citation>
    <scope>NUCLEOTIDE SEQUENCE [LARGE SCALE GENOMIC DNA]</scope>
    <source>
        <strain evidence="13 14">SW2</strain>
    </source>
</reference>
<dbReference type="GO" id="GO:0020037">
    <property type="term" value="F:heme binding"/>
    <property type="evidence" value="ECO:0007669"/>
    <property type="project" value="InterPro"/>
</dbReference>
<feature type="transmembrane region" description="Helical" evidence="10">
    <location>
        <begin position="616"/>
        <end position="635"/>
    </location>
</feature>
<evidence type="ECO:0000256" key="6">
    <source>
        <dbReference type="ARBA" id="ARBA00022748"/>
    </source>
</evidence>
<evidence type="ECO:0000259" key="11">
    <source>
        <dbReference type="Pfam" id="PF01578"/>
    </source>
</evidence>
<dbReference type="STRING" id="371731.Rsw2DRAFT_2748"/>
<keyword evidence="3" id="KW-1003">Cell membrane</keyword>
<accession>C8S3X0</accession>
<evidence type="ECO:0000256" key="8">
    <source>
        <dbReference type="ARBA" id="ARBA00023136"/>
    </source>
</evidence>
<protein>
    <submittedName>
        <fullName evidence="13">Cytochrome c-type biogenesis protein CcmF</fullName>
    </submittedName>
</protein>